<reference evidence="8 9" key="1">
    <citation type="journal article" date="2024" name="BMC Genomics">
        <title>De novo assembly and annotation of Popillia japonica's genome with initial clues to its potential as an invasive pest.</title>
        <authorList>
            <person name="Cucini C."/>
            <person name="Boschi S."/>
            <person name="Funari R."/>
            <person name="Cardaioli E."/>
            <person name="Iannotti N."/>
            <person name="Marturano G."/>
            <person name="Paoli F."/>
            <person name="Bruttini M."/>
            <person name="Carapelli A."/>
            <person name="Frati F."/>
            <person name="Nardi F."/>
        </authorList>
    </citation>
    <scope>NUCLEOTIDE SEQUENCE [LARGE SCALE GENOMIC DNA]</scope>
    <source>
        <strain evidence="8">DMR45628</strain>
    </source>
</reference>
<sequence length="154" mass="17973">MLAIVNALNRFHVYLHGIKFKIVTDCNAVKLALNKKEINPKINRWALILQNYLYELEHREGNKMRHVDALSRVNSILILEENTFEQNLAVTQNLDPVIKELKIGLQISENKSFELRNGVVYKKVKDKILFYVPEVMENQVIQNCHDNLGHPIKR</sequence>
<evidence type="ECO:0000256" key="3">
    <source>
        <dbReference type="ARBA" id="ARBA00022722"/>
    </source>
</evidence>
<evidence type="ECO:0000256" key="1">
    <source>
        <dbReference type="ARBA" id="ARBA00022679"/>
    </source>
</evidence>
<accession>A0AAW1KP42</accession>
<dbReference type="InterPro" id="IPR043502">
    <property type="entry name" value="DNA/RNA_pol_sf"/>
</dbReference>
<evidence type="ECO:0000256" key="5">
    <source>
        <dbReference type="ARBA" id="ARBA00022801"/>
    </source>
</evidence>
<comment type="caution">
    <text evidence="8">The sequence shown here is derived from an EMBL/GenBank/DDBJ whole genome shotgun (WGS) entry which is preliminary data.</text>
</comment>
<keyword evidence="2" id="KW-0548">Nucleotidyltransferase</keyword>
<gene>
    <name evidence="8" type="ORF">QE152_g20803</name>
</gene>
<dbReference type="PANTHER" id="PTHR34072:SF52">
    <property type="entry name" value="RIBONUCLEASE H"/>
    <property type="match status" value="1"/>
</dbReference>
<keyword evidence="4" id="KW-0255">Endonuclease</keyword>
<dbReference type="Gene3D" id="1.10.340.70">
    <property type="match status" value="1"/>
</dbReference>
<dbReference type="GO" id="GO:0003964">
    <property type="term" value="F:RNA-directed DNA polymerase activity"/>
    <property type="evidence" value="ECO:0007669"/>
    <property type="project" value="UniProtKB-KW"/>
</dbReference>
<dbReference type="PANTHER" id="PTHR34072">
    <property type="entry name" value="ENZYMATIC POLYPROTEIN-RELATED"/>
    <property type="match status" value="1"/>
</dbReference>
<evidence type="ECO:0000256" key="4">
    <source>
        <dbReference type="ARBA" id="ARBA00022759"/>
    </source>
</evidence>
<keyword evidence="3" id="KW-0540">Nuclease</keyword>
<evidence type="ECO:0000259" key="7">
    <source>
        <dbReference type="Pfam" id="PF17917"/>
    </source>
</evidence>
<evidence type="ECO:0000313" key="9">
    <source>
        <dbReference type="Proteomes" id="UP001458880"/>
    </source>
</evidence>
<evidence type="ECO:0000313" key="8">
    <source>
        <dbReference type="EMBL" id="KAK9721588.1"/>
    </source>
</evidence>
<keyword evidence="1" id="KW-0808">Transferase</keyword>
<keyword evidence="5" id="KW-0378">Hydrolase</keyword>
<dbReference type="Proteomes" id="UP001458880">
    <property type="component" value="Unassembled WGS sequence"/>
</dbReference>
<dbReference type="InterPro" id="IPR041373">
    <property type="entry name" value="RT_RNaseH"/>
</dbReference>
<feature type="domain" description="Reverse transcriptase RNase H-like" evidence="7">
    <location>
        <begin position="1"/>
        <end position="52"/>
    </location>
</feature>
<dbReference type="GO" id="GO:0004519">
    <property type="term" value="F:endonuclease activity"/>
    <property type="evidence" value="ECO:0007669"/>
    <property type="project" value="UniProtKB-KW"/>
</dbReference>
<dbReference type="AlphaFoldDB" id="A0AAW1KP42"/>
<dbReference type="SUPFAM" id="SSF56672">
    <property type="entry name" value="DNA/RNA polymerases"/>
    <property type="match status" value="1"/>
</dbReference>
<keyword evidence="9" id="KW-1185">Reference proteome</keyword>
<dbReference type="Pfam" id="PF17917">
    <property type="entry name" value="RT_RNaseH"/>
    <property type="match status" value="1"/>
</dbReference>
<dbReference type="GO" id="GO:0016787">
    <property type="term" value="F:hydrolase activity"/>
    <property type="evidence" value="ECO:0007669"/>
    <property type="project" value="UniProtKB-KW"/>
</dbReference>
<name>A0AAW1KP42_POPJA</name>
<protein>
    <submittedName>
        <fullName evidence="8">RNase H-like domain found in reverse transcriptase</fullName>
    </submittedName>
</protein>
<dbReference type="EMBL" id="JASPKY010000197">
    <property type="protein sequence ID" value="KAK9721588.1"/>
    <property type="molecule type" value="Genomic_DNA"/>
</dbReference>
<keyword evidence="6 8" id="KW-0695">RNA-directed DNA polymerase</keyword>
<evidence type="ECO:0000256" key="6">
    <source>
        <dbReference type="ARBA" id="ARBA00022918"/>
    </source>
</evidence>
<organism evidence="8 9">
    <name type="scientific">Popillia japonica</name>
    <name type="common">Japanese beetle</name>
    <dbReference type="NCBI Taxonomy" id="7064"/>
    <lineage>
        <taxon>Eukaryota</taxon>
        <taxon>Metazoa</taxon>
        <taxon>Ecdysozoa</taxon>
        <taxon>Arthropoda</taxon>
        <taxon>Hexapoda</taxon>
        <taxon>Insecta</taxon>
        <taxon>Pterygota</taxon>
        <taxon>Neoptera</taxon>
        <taxon>Endopterygota</taxon>
        <taxon>Coleoptera</taxon>
        <taxon>Polyphaga</taxon>
        <taxon>Scarabaeiformia</taxon>
        <taxon>Scarabaeidae</taxon>
        <taxon>Rutelinae</taxon>
        <taxon>Popillia</taxon>
    </lineage>
</organism>
<evidence type="ECO:0000256" key="2">
    <source>
        <dbReference type="ARBA" id="ARBA00022695"/>
    </source>
</evidence>
<proteinExistence type="predicted"/>